<accession>A0A9D0ZII8</accession>
<reference evidence="1" key="1">
    <citation type="submission" date="2020-10" db="EMBL/GenBank/DDBJ databases">
        <authorList>
            <person name="Gilroy R."/>
        </authorList>
    </citation>
    <scope>NUCLEOTIDE SEQUENCE</scope>
    <source>
        <strain evidence="1">ChiSjej1B19-3389</strain>
    </source>
</reference>
<protein>
    <submittedName>
        <fullName evidence="1">Uncharacterized protein</fullName>
    </submittedName>
</protein>
<name>A0A9D0ZII8_9FIRM</name>
<evidence type="ECO:0000313" key="2">
    <source>
        <dbReference type="Proteomes" id="UP000886787"/>
    </source>
</evidence>
<dbReference type="Proteomes" id="UP000886787">
    <property type="component" value="Unassembled WGS sequence"/>
</dbReference>
<dbReference type="EMBL" id="DVFW01000031">
    <property type="protein sequence ID" value="HIQ81025.1"/>
    <property type="molecule type" value="Genomic_DNA"/>
</dbReference>
<comment type="caution">
    <text evidence="1">The sequence shown here is derived from an EMBL/GenBank/DDBJ whole genome shotgun (WGS) entry which is preliminary data.</text>
</comment>
<dbReference type="AlphaFoldDB" id="A0A9D0ZII8"/>
<proteinExistence type="predicted"/>
<gene>
    <name evidence="1" type="ORF">IAD32_07050</name>
</gene>
<organism evidence="1 2">
    <name type="scientific">Candidatus Scatavimonas merdigallinarum</name>
    <dbReference type="NCBI Taxonomy" id="2840914"/>
    <lineage>
        <taxon>Bacteria</taxon>
        <taxon>Bacillati</taxon>
        <taxon>Bacillota</taxon>
        <taxon>Clostridia</taxon>
        <taxon>Eubacteriales</taxon>
        <taxon>Oscillospiraceae</taxon>
        <taxon>Oscillospiraceae incertae sedis</taxon>
        <taxon>Candidatus Scatavimonas</taxon>
    </lineage>
</organism>
<evidence type="ECO:0000313" key="1">
    <source>
        <dbReference type="EMBL" id="HIQ81025.1"/>
    </source>
</evidence>
<reference evidence="1" key="2">
    <citation type="journal article" date="2021" name="PeerJ">
        <title>Extensive microbial diversity within the chicken gut microbiome revealed by metagenomics and culture.</title>
        <authorList>
            <person name="Gilroy R."/>
            <person name="Ravi A."/>
            <person name="Getino M."/>
            <person name="Pursley I."/>
            <person name="Horton D.L."/>
            <person name="Alikhan N.F."/>
            <person name="Baker D."/>
            <person name="Gharbi K."/>
            <person name="Hall N."/>
            <person name="Watson M."/>
            <person name="Adriaenssens E.M."/>
            <person name="Foster-Nyarko E."/>
            <person name="Jarju S."/>
            <person name="Secka A."/>
            <person name="Antonio M."/>
            <person name="Oren A."/>
            <person name="Chaudhuri R.R."/>
            <person name="La Ragione R."/>
            <person name="Hildebrand F."/>
            <person name="Pallen M.J."/>
        </authorList>
    </citation>
    <scope>NUCLEOTIDE SEQUENCE</scope>
    <source>
        <strain evidence="1">ChiSjej1B19-3389</strain>
    </source>
</reference>
<sequence length="73" mass="8682">MQYKDLHELIQKSLSSRKFFLSLPIATQYRLHKHNAYIHSAAQLHSRLNGIQDCTHLEKLGKWDATNKEKRFF</sequence>